<dbReference type="RefSeq" id="XP_040799087.1">
    <property type="nucleotide sequence ID" value="XM_040939505.1"/>
</dbReference>
<evidence type="ECO:0000313" key="2">
    <source>
        <dbReference type="EMBL" id="RAK75077.1"/>
    </source>
</evidence>
<dbReference type="EMBL" id="KZ824662">
    <property type="protein sequence ID" value="RAK75077.1"/>
    <property type="molecule type" value="Genomic_DNA"/>
</dbReference>
<name>A0A8G1VWC5_9EURO</name>
<keyword evidence="3" id="KW-1185">Reference proteome</keyword>
<proteinExistence type="predicted"/>
<keyword evidence="1" id="KW-0812">Transmembrane</keyword>
<sequence>MTYWQYRIFRGKSASSAIFFVTQICEYVQSILILSIFHRLIHAYKAQNRNETTKTILPSKVHGSTLVLLIFISTAYLTTQAMSSFGSDEDYDWNLTQRLQLACDGLILIASLDIMFKIFTVIRESKNAKCSSMVRCSPWLASCIVEVLMLTDKQNGAPSLAVGGFFLFTYSLFLLVMDNMKSSTQEKIISIQEIVTAICTMGQCIGIVHCCMQQHRLGVYGLRSPSSADDERAHILTASNEGML</sequence>
<keyword evidence="1" id="KW-1133">Transmembrane helix</keyword>
<dbReference type="OrthoDB" id="4501989at2759"/>
<dbReference type="AlphaFoldDB" id="A0A8G1VWC5"/>
<dbReference type="Proteomes" id="UP000249789">
    <property type="component" value="Unassembled WGS sequence"/>
</dbReference>
<feature type="transmembrane region" description="Helical" evidence="1">
    <location>
        <begin position="20"/>
        <end position="41"/>
    </location>
</feature>
<evidence type="ECO:0000313" key="3">
    <source>
        <dbReference type="Proteomes" id="UP000249789"/>
    </source>
</evidence>
<accession>A0A8G1VWC5</accession>
<keyword evidence="1" id="KW-0472">Membrane</keyword>
<protein>
    <submittedName>
        <fullName evidence="2">Uncharacterized protein</fullName>
    </submittedName>
</protein>
<feature type="transmembrane region" description="Helical" evidence="1">
    <location>
        <begin position="157"/>
        <end position="177"/>
    </location>
</feature>
<gene>
    <name evidence="2" type="ORF">BO72DRAFT_186619</name>
</gene>
<feature type="transmembrane region" description="Helical" evidence="1">
    <location>
        <begin position="61"/>
        <end position="79"/>
    </location>
</feature>
<feature type="transmembrane region" description="Helical" evidence="1">
    <location>
        <begin position="99"/>
        <end position="120"/>
    </location>
</feature>
<reference evidence="2 3" key="1">
    <citation type="submission" date="2018-02" db="EMBL/GenBank/DDBJ databases">
        <title>The genomes of Aspergillus section Nigri reveals drivers in fungal speciation.</title>
        <authorList>
            <consortium name="DOE Joint Genome Institute"/>
            <person name="Vesth T.C."/>
            <person name="Nybo J."/>
            <person name="Theobald S."/>
            <person name="Brandl J."/>
            <person name="Frisvad J.C."/>
            <person name="Nielsen K.F."/>
            <person name="Lyhne E.K."/>
            <person name="Kogle M.E."/>
            <person name="Kuo A."/>
            <person name="Riley R."/>
            <person name="Clum A."/>
            <person name="Nolan M."/>
            <person name="Lipzen A."/>
            <person name="Salamov A."/>
            <person name="Henrissat B."/>
            <person name="Wiebenga A."/>
            <person name="De vries R.P."/>
            <person name="Grigoriev I.V."/>
            <person name="Mortensen U.H."/>
            <person name="Andersen M.R."/>
            <person name="Baker S.E."/>
        </authorList>
    </citation>
    <scope>NUCLEOTIDE SEQUENCE [LARGE SCALE GENOMIC DNA]</scope>
    <source>
        <strain evidence="2 3">CBS 313.89</strain>
    </source>
</reference>
<dbReference type="GeneID" id="63856838"/>
<evidence type="ECO:0000256" key="1">
    <source>
        <dbReference type="SAM" id="Phobius"/>
    </source>
</evidence>
<dbReference type="VEuPathDB" id="FungiDB:BO72DRAFT_186619"/>
<organism evidence="2 3">
    <name type="scientific">Aspergillus fijiensis CBS 313.89</name>
    <dbReference type="NCBI Taxonomy" id="1448319"/>
    <lineage>
        <taxon>Eukaryota</taxon>
        <taxon>Fungi</taxon>
        <taxon>Dikarya</taxon>
        <taxon>Ascomycota</taxon>
        <taxon>Pezizomycotina</taxon>
        <taxon>Eurotiomycetes</taxon>
        <taxon>Eurotiomycetidae</taxon>
        <taxon>Eurotiales</taxon>
        <taxon>Aspergillaceae</taxon>
        <taxon>Aspergillus</taxon>
    </lineage>
</organism>